<accession>A0A0K2TRF4</accession>
<dbReference type="EMBL" id="HACA01010610">
    <property type="protein sequence ID" value="CDW27971.1"/>
    <property type="molecule type" value="Transcribed_RNA"/>
</dbReference>
<dbReference type="AlphaFoldDB" id="A0A0K2TRF4"/>
<organism evidence="1">
    <name type="scientific">Lepeophtheirus salmonis</name>
    <name type="common">Salmon louse</name>
    <name type="synonym">Caligus salmonis</name>
    <dbReference type="NCBI Taxonomy" id="72036"/>
    <lineage>
        <taxon>Eukaryota</taxon>
        <taxon>Metazoa</taxon>
        <taxon>Ecdysozoa</taxon>
        <taxon>Arthropoda</taxon>
        <taxon>Crustacea</taxon>
        <taxon>Multicrustacea</taxon>
        <taxon>Hexanauplia</taxon>
        <taxon>Copepoda</taxon>
        <taxon>Siphonostomatoida</taxon>
        <taxon>Caligidae</taxon>
        <taxon>Lepeophtheirus</taxon>
    </lineage>
</organism>
<feature type="non-terminal residue" evidence="1">
    <location>
        <position position="1"/>
    </location>
</feature>
<reference evidence="1" key="1">
    <citation type="submission" date="2014-05" db="EMBL/GenBank/DDBJ databases">
        <authorList>
            <person name="Chronopoulou M."/>
        </authorList>
    </citation>
    <scope>NUCLEOTIDE SEQUENCE</scope>
    <source>
        <tissue evidence="1">Whole organism</tissue>
    </source>
</reference>
<proteinExistence type="predicted"/>
<name>A0A0K2TRF4_LEPSM</name>
<protein>
    <submittedName>
        <fullName evidence="1">Uncharacterized protein</fullName>
    </submittedName>
</protein>
<evidence type="ECO:0000313" key="1">
    <source>
        <dbReference type="EMBL" id="CDW27971.1"/>
    </source>
</evidence>
<sequence>SEEIVEKVLFRNAVLIDILCLTKNNNQSFSSLVGETINKERCDTEH</sequence>